<dbReference type="KEGG" id="taw:EI545_09680"/>
<dbReference type="CDD" id="cd11324">
    <property type="entry name" value="AmyAc_Amylosucrase"/>
    <property type="match status" value="1"/>
</dbReference>
<protein>
    <submittedName>
        <fullName evidence="2">Alpha-amylase</fullName>
    </submittedName>
</protein>
<dbReference type="InterPro" id="IPR044077">
    <property type="entry name" value="Amylosucrase"/>
</dbReference>
<dbReference type="Gene3D" id="1.10.1740.10">
    <property type="match status" value="1"/>
</dbReference>
<dbReference type="PANTHER" id="PTHR10357:SF213">
    <property type="entry name" value="ALPHA AMYLASE CATALYTIC REGION"/>
    <property type="match status" value="1"/>
</dbReference>
<dbReference type="SUPFAM" id="SSF51445">
    <property type="entry name" value="(Trans)glycosidases"/>
    <property type="match status" value="1"/>
</dbReference>
<keyword evidence="3" id="KW-1185">Reference proteome</keyword>
<dbReference type="PANTHER" id="PTHR10357">
    <property type="entry name" value="ALPHA-AMYLASE FAMILY MEMBER"/>
    <property type="match status" value="1"/>
</dbReference>
<dbReference type="OrthoDB" id="9805159at2"/>
<evidence type="ECO:0000313" key="2">
    <source>
        <dbReference type="EMBL" id="AZL59086.1"/>
    </source>
</evidence>
<dbReference type="SUPFAM" id="SSF51011">
    <property type="entry name" value="Glycosyl hydrolase domain"/>
    <property type="match status" value="1"/>
</dbReference>
<dbReference type="EMBL" id="CP034328">
    <property type="protein sequence ID" value="AZL59086.1"/>
    <property type="molecule type" value="Genomic_DNA"/>
</dbReference>
<dbReference type="InterPro" id="IPR045857">
    <property type="entry name" value="O16G_dom_2"/>
</dbReference>
<dbReference type="InterPro" id="IPR006047">
    <property type="entry name" value="GH13_cat_dom"/>
</dbReference>
<dbReference type="Gene3D" id="3.90.400.10">
    <property type="entry name" value="Oligo-1,6-glucosidase, Domain 2"/>
    <property type="match status" value="1"/>
</dbReference>
<dbReference type="GO" id="GO:0047669">
    <property type="term" value="F:amylosucrase activity"/>
    <property type="evidence" value="ECO:0007669"/>
    <property type="project" value="InterPro"/>
</dbReference>
<dbReference type="Proteomes" id="UP000282002">
    <property type="component" value="Chromosome"/>
</dbReference>
<dbReference type="InterPro" id="IPR017853">
    <property type="entry name" value="GH"/>
</dbReference>
<dbReference type="InterPro" id="IPR013780">
    <property type="entry name" value="Glyco_hydro_b"/>
</dbReference>
<dbReference type="Gene3D" id="3.20.20.80">
    <property type="entry name" value="Glycosidases"/>
    <property type="match status" value="1"/>
</dbReference>
<gene>
    <name evidence="2" type="ORF">EI545_09680</name>
</gene>
<feature type="domain" description="Glycosyl hydrolase family 13 catalytic" evidence="1">
    <location>
        <begin position="85"/>
        <end position="520"/>
    </location>
</feature>
<accession>A0A3S8U623</accession>
<dbReference type="GO" id="GO:0005975">
    <property type="term" value="P:carbohydrate metabolic process"/>
    <property type="evidence" value="ECO:0007669"/>
    <property type="project" value="InterPro"/>
</dbReference>
<dbReference type="Pfam" id="PF22582">
    <property type="entry name" value="Amylosucrase_C-like"/>
    <property type="match status" value="1"/>
</dbReference>
<proteinExistence type="predicted"/>
<sequence>MARTPSSADDDIFDLRLARSAPDLFPMLEGLYGARPDYPAFRERLVKALRKGWADRPDDLKRLDLQRDLEPDWFQRPGMAGYVFYIDRFNGTLQGILDKLDYLEDLGITYVHLMPCLKPRPGDSDGGYSVMDYRQINPAFGTMADFEAVSRALRERGISLCVDLVLNHTAKEHAWAKKAAKGDAAYQDYYLMFDSPDLPNQYEQTLVEVFPDNAPGNFTHYPDFGKWVWTTFNEHQWDLNWANPQVFLEIVEVMLFLANKGVDVLRLDAVAFMWKRMGTRCQSEPEVHMLLQALRACSRIASAAVLHLAEAIVAPAEMLPYLGRGRHDGKVANLAYHNSLMVQFWSALATRDTRLMTHVLATHFPDRLTNATYATYIRCHDDIGWAITDEDAAAVGASGHGHRNFLSDFFEGSFPGSFAKGALFQFNEATGDKRISGSFASLAGLELAEAAGDVAGVEMAVQRILLGHALIAAWGGIPLIYMGDELALPNDHGYLANPDHAHDSRWIHRPQMEWARAEGRHSGDTPAARVFWATKQILARRAATPALHAAVPIRVVAAGNDAVLAFQRLAPTGTLLGLFNFTERWQHISEASARALGVTAMHDMLSDQRVETHAGQIVLPPYARVWLT</sequence>
<evidence type="ECO:0000259" key="1">
    <source>
        <dbReference type="SMART" id="SM00642"/>
    </source>
</evidence>
<dbReference type="Pfam" id="PF00128">
    <property type="entry name" value="Alpha-amylase"/>
    <property type="match status" value="1"/>
</dbReference>
<evidence type="ECO:0000313" key="3">
    <source>
        <dbReference type="Proteomes" id="UP000282002"/>
    </source>
</evidence>
<dbReference type="SMART" id="SM00642">
    <property type="entry name" value="Aamy"/>
    <property type="match status" value="1"/>
</dbReference>
<dbReference type="AlphaFoldDB" id="A0A3S8U623"/>
<dbReference type="Gene3D" id="2.60.40.1180">
    <property type="entry name" value="Golgi alpha-mannosidase II"/>
    <property type="match status" value="1"/>
</dbReference>
<dbReference type="InterPro" id="IPR055218">
    <property type="entry name" value="Amylosucrase_C"/>
</dbReference>
<name>A0A3S8U623_9RHOB</name>
<reference evidence="2 3" key="1">
    <citation type="submission" date="2018-12" db="EMBL/GenBank/DDBJ databases">
        <title>Complete genome sequencing of Tabrizicola sp. K13M18.</title>
        <authorList>
            <person name="Bae J.-W."/>
        </authorList>
    </citation>
    <scope>NUCLEOTIDE SEQUENCE [LARGE SCALE GENOMIC DNA]</scope>
    <source>
        <strain evidence="2 3">K13M18</strain>
    </source>
</reference>
<dbReference type="RefSeq" id="WP_125325283.1">
    <property type="nucleotide sequence ID" value="NZ_CP034328.1"/>
</dbReference>
<organism evidence="2 3">
    <name type="scientific">Tabrizicola piscis</name>
    <dbReference type="NCBI Taxonomy" id="2494374"/>
    <lineage>
        <taxon>Bacteria</taxon>
        <taxon>Pseudomonadati</taxon>
        <taxon>Pseudomonadota</taxon>
        <taxon>Alphaproteobacteria</taxon>
        <taxon>Rhodobacterales</taxon>
        <taxon>Paracoccaceae</taxon>
        <taxon>Tabrizicola</taxon>
    </lineage>
</organism>